<feature type="compositionally biased region" description="Low complexity" evidence="7">
    <location>
        <begin position="173"/>
        <end position="188"/>
    </location>
</feature>
<comment type="caution">
    <text evidence="9">The sequence shown here is derived from an EMBL/GenBank/DDBJ whole genome shotgun (WGS) entry which is preliminary data.</text>
</comment>
<dbReference type="Proteomes" id="UP001595867">
    <property type="component" value="Unassembled WGS sequence"/>
</dbReference>
<reference evidence="10" key="1">
    <citation type="journal article" date="2019" name="Int. J. Syst. Evol. Microbiol.">
        <title>The Global Catalogue of Microorganisms (GCM) 10K type strain sequencing project: providing services to taxonomists for standard genome sequencing and annotation.</title>
        <authorList>
            <consortium name="The Broad Institute Genomics Platform"/>
            <consortium name="The Broad Institute Genome Sequencing Center for Infectious Disease"/>
            <person name="Wu L."/>
            <person name="Ma J."/>
        </authorList>
    </citation>
    <scope>NUCLEOTIDE SEQUENCE [LARGE SCALE GENOMIC DNA]</scope>
    <source>
        <strain evidence="10">TBRC 5832</strain>
    </source>
</reference>
<feature type="region of interest" description="Disordered" evidence="7">
    <location>
        <begin position="148"/>
        <end position="188"/>
    </location>
</feature>
<evidence type="ECO:0000256" key="7">
    <source>
        <dbReference type="SAM" id="MobiDB-lite"/>
    </source>
</evidence>
<evidence type="ECO:0000256" key="3">
    <source>
        <dbReference type="ARBA" id="ARBA00022475"/>
    </source>
</evidence>
<keyword evidence="10" id="KW-1185">Reference proteome</keyword>
<dbReference type="InterPro" id="IPR008693">
    <property type="entry name" value="MmpS"/>
</dbReference>
<evidence type="ECO:0000313" key="10">
    <source>
        <dbReference type="Proteomes" id="UP001595867"/>
    </source>
</evidence>
<dbReference type="InterPro" id="IPR038468">
    <property type="entry name" value="MmpS_C"/>
</dbReference>
<accession>A0ABV8IQG7</accession>
<feature type="transmembrane region" description="Helical" evidence="8">
    <location>
        <begin position="126"/>
        <end position="144"/>
    </location>
</feature>
<keyword evidence="4 8" id="KW-0812">Transmembrane</keyword>
<comment type="subcellular location">
    <subcellularLocation>
        <location evidence="1">Cell membrane</location>
    </subcellularLocation>
</comment>
<dbReference type="RefSeq" id="WP_378066895.1">
    <property type="nucleotide sequence ID" value="NZ_JBHSBL010000013.1"/>
</dbReference>
<name>A0ABV8IQG7_9ACTN</name>
<gene>
    <name evidence="9" type="ORF">ACFO0C_13295</name>
</gene>
<dbReference type="Pfam" id="PF05423">
    <property type="entry name" value="Mycobact_memb"/>
    <property type="match status" value="1"/>
</dbReference>
<dbReference type="Gene3D" id="2.60.40.2880">
    <property type="entry name" value="MmpS1-5, C-terminal soluble domain"/>
    <property type="match status" value="1"/>
</dbReference>
<evidence type="ECO:0000256" key="1">
    <source>
        <dbReference type="ARBA" id="ARBA00004236"/>
    </source>
</evidence>
<proteinExistence type="inferred from homology"/>
<feature type="region of interest" description="Disordered" evidence="7">
    <location>
        <begin position="1"/>
        <end position="120"/>
    </location>
</feature>
<sequence>MTSLDDDGSTHDAARQSAPADPWLTEAPTSAISDAATLRDLTGDPSAPPLAATTPFPGTEPASTAPFPAAAPAASSPFPDATPAASSPFPGAAPAASSPFPGAAPIGWPDKSRTYHPRSRRQRRRLVIAVLAVGAVFIAGLIALDPFGSDNEPNAKGPARVTSPTAGRPASPPATTTQATSAQAAPAAAPTTSATSAAAAPVVPMVVYEVTASGSGNTGNIAYTDEDGDIIRRNGIPLPWRTTFGVGERRKPLVLDAQRKGGGDNGPVTCTITVGGKVVATTTADGKYASALCSGSA</sequence>
<keyword evidence="5 8" id="KW-1133">Transmembrane helix</keyword>
<comment type="similarity">
    <text evidence="2">Belongs to the MmpS family.</text>
</comment>
<organism evidence="9 10">
    <name type="scientific">Actinoplanes subglobosus</name>
    <dbReference type="NCBI Taxonomy" id="1547892"/>
    <lineage>
        <taxon>Bacteria</taxon>
        <taxon>Bacillati</taxon>
        <taxon>Actinomycetota</taxon>
        <taxon>Actinomycetes</taxon>
        <taxon>Micromonosporales</taxon>
        <taxon>Micromonosporaceae</taxon>
        <taxon>Actinoplanes</taxon>
    </lineage>
</organism>
<protein>
    <submittedName>
        <fullName evidence="9">MmpS family transport accessory protein</fullName>
    </submittedName>
</protein>
<evidence type="ECO:0000256" key="2">
    <source>
        <dbReference type="ARBA" id="ARBA00007531"/>
    </source>
</evidence>
<keyword evidence="3" id="KW-1003">Cell membrane</keyword>
<evidence type="ECO:0000256" key="4">
    <source>
        <dbReference type="ARBA" id="ARBA00022692"/>
    </source>
</evidence>
<evidence type="ECO:0000313" key="9">
    <source>
        <dbReference type="EMBL" id="MFC4065911.1"/>
    </source>
</evidence>
<evidence type="ECO:0000256" key="6">
    <source>
        <dbReference type="ARBA" id="ARBA00023136"/>
    </source>
</evidence>
<keyword evidence="6 8" id="KW-0472">Membrane</keyword>
<evidence type="ECO:0000256" key="5">
    <source>
        <dbReference type="ARBA" id="ARBA00022989"/>
    </source>
</evidence>
<evidence type="ECO:0000256" key="8">
    <source>
        <dbReference type="SAM" id="Phobius"/>
    </source>
</evidence>
<dbReference type="EMBL" id="JBHSBL010000013">
    <property type="protein sequence ID" value="MFC4065911.1"/>
    <property type="molecule type" value="Genomic_DNA"/>
</dbReference>
<feature type="compositionally biased region" description="Low complexity" evidence="7">
    <location>
        <begin position="61"/>
        <end position="105"/>
    </location>
</feature>